<gene>
    <name evidence="9" type="primary">pheA</name>
    <name evidence="12" type="ORF">J2S02_001054</name>
</gene>
<evidence type="ECO:0000256" key="6">
    <source>
        <dbReference type="ARBA" id="ARBA00023222"/>
    </source>
</evidence>
<evidence type="ECO:0000259" key="10">
    <source>
        <dbReference type="PROSITE" id="PS51171"/>
    </source>
</evidence>
<dbReference type="CDD" id="cd04905">
    <property type="entry name" value="ACT_CM-PDT"/>
    <property type="match status" value="1"/>
</dbReference>
<dbReference type="SUPFAM" id="SSF53850">
    <property type="entry name" value="Periplasmic binding protein-like II"/>
    <property type="match status" value="1"/>
</dbReference>
<protein>
    <recommendedName>
        <fullName evidence="3 9">Prephenate dehydratase</fullName>
        <shortName evidence="9">PDT</shortName>
        <ecNumber evidence="2 9">4.2.1.51</ecNumber>
    </recommendedName>
</protein>
<evidence type="ECO:0000256" key="2">
    <source>
        <dbReference type="ARBA" id="ARBA00013147"/>
    </source>
</evidence>
<dbReference type="Gene3D" id="3.40.190.10">
    <property type="entry name" value="Periplasmic binding protein-like II"/>
    <property type="match status" value="2"/>
</dbReference>
<dbReference type="GO" id="GO:0004664">
    <property type="term" value="F:prephenate dehydratase activity"/>
    <property type="evidence" value="ECO:0007669"/>
    <property type="project" value="UniProtKB-EC"/>
</dbReference>
<dbReference type="InterPro" id="IPR018528">
    <property type="entry name" value="Preph_deHydtase_CS"/>
</dbReference>
<evidence type="ECO:0000256" key="7">
    <source>
        <dbReference type="ARBA" id="ARBA00023239"/>
    </source>
</evidence>
<evidence type="ECO:0000256" key="1">
    <source>
        <dbReference type="ARBA" id="ARBA00004741"/>
    </source>
</evidence>
<comment type="pathway">
    <text evidence="1 9">Amino-acid biosynthesis; L-phenylalanine biosynthesis; phenylpyruvate from prephenate: step 1/1.</text>
</comment>
<dbReference type="Pfam" id="PF00800">
    <property type="entry name" value="PDT"/>
    <property type="match status" value="1"/>
</dbReference>
<comment type="catalytic activity">
    <reaction evidence="8 9">
        <text>prephenate + H(+) = 3-phenylpyruvate + CO2 + H2O</text>
        <dbReference type="Rhea" id="RHEA:21648"/>
        <dbReference type="ChEBI" id="CHEBI:15377"/>
        <dbReference type="ChEBI" id="CHEBI:15378"/>
        <dbReference type="ChEBI" id="CHEBI:16526"/>
        <dbReference type="ChEBI" id="CHEBI:18005"/>
        <dbReference type="ChEBI" id="CHEBI:29934"/>
        <dbReference type="EC" id="4.2.1.51"/>
    </reaction>
</comment>
<organism evidence="12 13">
    <name type="scientific">Metabacillus niabensis</name>
    <dbReference type="NCBI Taxonomy" id="324854"/>
    <lineage>
        <taxon>Bacteria</taxon>
        <taxon>Bacillati</taxon>
        <taxon>Bacillota</taxon>
        <taxon>Bacilli</taxon>
        <taxon>Bacillales</taxon>
        <taxon>Bacillaceae</taxon>
        <taxon>Metabacillus</taxon>
    </lineage>
</organism>
<evidence type="ECO:0000313" key="13">
    <source>
        <dbReference type="Proteomes" id="UP001232245"/>
    </source>
</evidence>
<keyword evidence="6 9" id="KW-0584">Phenylalanine biosynthesis</keyword>
<dbReference type="InterPro" id="IPR045865">
    <property type="entry name" value="ACT-like_dom_sf"/>
</dbReference>
<dbReference type="Pfam" id="PF01842">
    <property type="entry name" value="ACT"/>
    <property type="match status" value="1"/>
</dbReference>
<dbReference type="PIRSF" id="PIRSF001500">
    <property type="entry name" value="Chor_mut_pdt_Ppr"/>
    <property type="match status" value="1"/>
</dbReference>
<dbReference type="CDD" id="cd13633">
    <property type="entry name" value="PBP2_Sa-PDT_like"/>
    <property type="match status" value="1"/>
</dbReference>
<dbReference type="PANTHER" id="PTHR21022">
    <property type="entry name" value="PREPHENATE DEHYDRATASE P PROTEIN"/>
    <property type="match status" value="1"/>
</dbReference>
<accession>A0ABT9YXL9</accession>
<proteinExistence type="predicted"/>
<dbReference type="SUPFAM" id="SSF55021">
    <property type="entry name" value="ACT-like"/>
    <property type="match status" value="1"/>
</dbReference>
<dbReference type="PROSITE" id="PS51171">
    <property type="entry name" value="PREPHENATE_DEHYDR_3"/>
    <property type="match status" value="1"/>
</dbReference>
<dbReference type="InterPro" id="IPR002912">
    <property type="entry name" value="ACT_dom"/>
</dbReference>
<dbReference type="EC" id="4.2.1.51" evidence="2 9"/>
<feature type="domain" description="ACT" evidence="11">
    <location>
        <begin position="205"/>
        <end position="282"/>
    </location>
</feature>
<evidence type="ECO:0000313" key="12">
    <source>
        <dbReference type="EMBL" id="MDQ0224725.1"/>
    </source>
</evidence>
<feature type="domain" description="Prephenate dehydratase" evidence="10">
    <location>
        <begin position="4"/>
        <end position="185"/>
    </location>
</feature>
<dbReference type="Proteomes" id="UP001232245">
    <property type="component" value="Unassembled WGS sequence"/>
</dbReference>
<evidence type="ECO:0000256" key="5">
    <source>
        <dbReference type="ARBA" id="ARBA00023141"/>
    </source>
</evidence>
<dbReference type="Gene3D" id="3.30.70.260">
    <property type="match status" value="1"/>
</dbReference>
<dbReference type="InterPro" id="IPR001086">
    <property type="entry name" value="Preph_deHydtase"/>
</dbReference>
<keyword evidence="7 9" id="KW-0456">Lyase</keyword>
<reference evidence="12 13" key="1">
    <citation type="submission" date="2023-07" db="EMBL/GenBank/DDBJ databases">
        <title>Genomic Encyclopedia of Type Strains, Phase IV (KMG-IV): sequencing the most valuable type-strain genomes for metagenomic binning, comparative biology and taxonomic classification.</title>
        <authorList>
            <person name="Goeker M."/>
        </authorList>
    </citation>
    <scope>NUCLEOTIDE SEQUENCE [LARGE SCALE GENOMIC DNA]</scope>
    <source>
        <strain evidence="12 13">DSM 17723</strain>
    </source>
</reference>
<dbReference type="EMBL" id="JAUSTZ010000002">
    <property type="protein sequence ID" value="MDQ0224725.1"/>
    <property type="molecule type" value="Genomic_DNA"/>
</dbReference>
<dbReference type="NCBIfam" id="NF008865">
    <property type="entry name" value="PRK11898.1"/>
    <property type="match status" value="1"/>
</dbReference>
<keyword evidence="13" id="KW-1185">Reference proteome</keyword>
<comment type="caution">
    <text evidence="12">The sequence shown here is derived from an EMBL/GenBank/DDBJ whole genome shotgun (WGS) entry which is preliminary data.</text>
</comment>
<evidence type="ECO:0000259" key="11">
    <source>
        <dbReference type="PROSITE" id="PS51671"/>
    </source>
</evidence>
<keyword evidence="4 9" id="KW-0028">Amino-acid biosynthesis</keyword>
<evidence type="ECO:0000256" key="4">
    <source>
        <dbReference type="ARBA" id="ARBA00022605"/>
    </source>
</evidence>
<name>A0ABT9YXL9_9BACI</name>
<dbReference type="PROSITE" id="PS51671">
    <property type="entry name" value="ACT"/>
    <property type="match status" value="1"/>
</dbReference>
<dbReference type="InterPro" id="IPR008242">
    <property type="entry name" value="Chor_mutase/pphenate_deHydtase"/>
</dbReference>
<sequence length="294" mass="32998">MAIRVGFLGPRATFTHLAVEAYFGNDVEQVPMTTIPQCIDAVADGEIDLAVVPTENALEGSVNLTFDYLIHERPLYIVGEIVSPIEQHFMVHPKRRDEWENTTRIYSHSHAIAQCHKFLHKKFKGITYDYATSTGAAAQYVSKHPDEPVAAIANEMAAKEYGLEIVRANIHDYTYNHTRFAILHPSKKFDYRSQTLLSDKEKTTLMVTLPSDQSGALHQVLSAFTWRKLNLSKIESRPMKTGLGNYFFIIDIDMLVDEILIPGAIAELEALGCGVKLLGSYEAYSIKQSTMQES</sequence>
<dbReference type="PROSITE" id="PS00858">
    <property type="entry name" value="PREPHENATE_DEHYDR_2"/>
    <property type="match status" value="1"/>
</dbReference>
<keyword evidence="5 9" id="KW-0057">Aromatic amino acid biosynthesis</keyword>
<evidence type="ECO:0000256" key="3">
    <source>
        <dbReference type="ARBA" id="ARBA00021872"/>
    </source>
</evidence>
<evidence type="ECO:0000256" key="8">
    <source>
        <dbReference type="ARBA" id="ARBA00047848"/>
    </source>
</evidence>
<dbReference type="PANTHER" id="PTHR21022:SF19">
    <property type="entry name" value="PREPHENATE DEHYDRATASE-RELATED"/>
    <property type="match status" value="1"/>
</dbReference>
<evidence type="ECO:0000256" key="9">
    <source>
        <dbReference type="RuleBase" id="RU361254"/>
    </source>
</evidence>